<dbReference type="SUPFAM" id="SSF53474">
    <property type="entry name" value="alpha/beta-Hydrolases"/>
    <property type="match status" value="1"/>
</dbReference>
<feature type="domain" description="Dienelactone hydrolase" evidence="2">
    <location>
        <begin position="60"/>
        <end position="268"/>
    </location>
</feature>
<proteinExistence type="predicted"/>
<dbReference type="InterPro" id="IPR029058">
    <property type="entry name" value="AB_hydrolase_fold"/>
</dbReference>
<protein>
    <submittedName>
        <fullName evidence="3">Dienelactone hydrolase family protein</fullName>
    </submittedName>
</protein>
<dbReference type="EMBL" id="JAQQFM010000002">
    <property type="protein sequence ID" value="MFL9923506.1"/>
    <property type="molecule type" value="Genomic_DNA"/>
</dbReference>
<dbReference type="GO" id="GO:0016787">
    <property type="term" value="F:hydrolase activity"/>
    <property type="evidence" value="ECO:0007669"/>
    <property type="project" value="UniProtKB-KW"/>
</dbReference>
<evidence type="ECO:0000313" key="4">
    <source>
        <dbReference type="Proteomes" id="UP001629246"/>
    </source>
</evidence>
<reference evidence="3 4" key="1">
    <citation type="journal article" date="2024" name="Chem. Sci.">
        <title>Discovery of megapolipeptins by genome mining of a Burkholderiales bacteria collection.</title>
        <authorList>
            <person name="Paulo B.S."/>
            <person name="Recchia M.J.J."/>
            <person name="Lee S."/>
            <person name="Fergusson C.H."/>
            <person name="Romanowski S.B."/>
            <person name="Hernandez A."/>
            <person name="Krull N."/>
            <person name="Liu D.Y."/>
            <person name="Cavanagh H."/>
            <person name="Bos A."/>
            <person name="Gray C.A."/>
            <person name="Murphy B.T."/>
            <person name="Linington R.G."/>
            <person name="Eustaquio A.S."/>
        </authorList>
    </citation>
    <scope>NUCLEOTIDE SEQUENCE [LARGE SCALE GENOMIC DNA]</scope>
    <source>
        <strain evidence="3 4">RL21-008-BIB-A</strain>
    </source>
</reference>
<name>A0ABW9A4Y4_9BURK</name>
<comment type="caution">
    <text evidence="3">The sequence shown here is derived from an EMBL/GenBank/DDBJ whole genome shotgun (WGS) entry which is preliminary data.</text>
</comment>
<dbReference type="InterPro" id="IPR002925">
    <property type="entry name" value="Dienelactn_hydro"/>
</dbReference>
<dbReference type="RefSeq" id="WP_408155220.1">
    <property type="nucleotide sequence ID" value="NZ_JAQQFM010000002.1"/>
</dbReference>
<sequence length="271" mass="29542">MSLTSIDSKGGKATALYGVWIKSRKTLGKTDKSPTVIAMHGCGGLYSIVRDGKGEFTPRHLAMARVLSDAGYNVLFPDSFTPRGRRSTCQDSAAQRETSALNRRHDVQAALRWVSTQNDVDMSRVALLGWSHGASTVLAAMNLAETDVAVRKVQPRAAVAFYPNCQPYAKEGSPFKPAAPLLILMGENDDWTPPAACEAMEKRMEGSDTEVALRLYPDTYHDFDAPGLPVHVRMDIQGAGKPRDGVTSGANPEAREQAYRSMLNFLQAKLQ</sequence>
<organism evidence="3 4">
    <name type="scientific">Herbaspirillum lusitanum</name>
    <dbReference type="NCBI Taxonomy" id="213312"/>
    <lineage>
        <taxon>Bacteria</taxon>
        <taxon>Pseudomonadati</taxon>
        <taxon>Pseudomonadota</taxon>
        <taxon>Betaproteobacteria</taxon>
        <taxon>Burkholderiales</taxon>
        <taxon>Oxalobacteraceae</taxon>
        <taxon>Herbaspirillum</taxon>
    </lineage>
</organism>
<dbReference type="Proteomes" id="UP001629246">
    <property type="component" value="Unassembled WGS sequence"/>
</dbReference>
<dbReference type="InterPro" id="IPR050261">
    <property type="entry name" value="FrsA_esterase"/>
</dbReference>
<gene>
    <name evidence="3" type="ORF">PQR62_04465</name>
</gene>
<keyword evidence="4" id="KW-1185">Reference proteome</keyword>
<evidence type="ECO:0000259" key="2">
    <source>
        <dbReference type="Pfam" id="PF01738"/>
    </source>
</evidence>
<dbReference type="PANTHER" id="PTHR22946">
    <property type="entry name" value="DIENELACTONE HYDROLASE DOMAIN-CONTAINING PROTEIN-RELATED"/>
    <property type="match status" value="1"/>
</dbReference>
<evidence type="ECO:0000313" key="3">
    <source>
        <dbReference type="EMBL" id="MFL9923506.1"/>
    </source>
</evidence>
<keyword evidence="1 3" id="KW-0378">Hydrolase</keyword>
<dbReference type="PANTHER" id="PTHR22946:SF9">
    <property type="entry name" value="POLYKETIDE TRANSFERASE AF380"/>
    <property type="match status" value="1"/>
</dbReference>
<evidence type="ECO:0000256" key="1">
    <source>
        <dbReference type="ARBA" id="ARBA00022801"/>
    </source>
</evidence>
<dbReference type="Pfam" id="PF01738">
    <property type="entry name" value="DLH"/>
    <property type="match status" value="1"/>
</dbReference>
<dbReference type="Gene3D" id="3.40.50.1820">
    <property type="entry name" value="alpha/beta hydrolase"/>
    <property type="match status" value="1"/>
</dbReference>
<accession>A0ABW9A4Y4</accession>